<dbReference type="PANTHER" id="PTHR42913:SF3">
    <property type="entry name" value="64 KDA MITOCHONDRIAL NADH DEHYDROGENASE (EUROFUNG)"/>
    <property type="match status" value="1"/>
</dbReference>
<evidence type="ECO:0000256" key="2">
    <source>
        <dbReference type="ARBA" id="ARBA00005272"/>
    </source>
</evidence>
<dbReference type="PANTHER" id="PTHR42913">
    <property type="entry name" value="APOPTOSIS-INDUCING FACTOR 1"/>
    <property type="match status" value="1"/>
</dbReference>
<name>A0A0R2CLY6_9LACO</name>
<evidence type="ECO:0000256" key="1">
    <source>
        <dbReference type="ARBA" id="ARBA00001974"/>
    </source>
</evidence>
<evidence type="ECO:0000256" key="5">
    <source>
        <dbReference type="ARBA" id="ARBA00023002"/>
    </source>
</evidence>
<organism evidence="7 8">
    <name type="scientific">Liquorilactobacillus vini DSM 20605</name>
    <dbReference type="NCBI Taxonomy" id="1133569"/>
    <lineage>
        <taxon>Bacteria</taxon>
        <taxon>Bacillati</taxon>
        <taxon>Bacillota</taxon>
        <taxon>Bacilli</taxon>
        <taxon>Lactobacillales</taxon>
        <taxon>Lactobacillaceae</taxon>
        <taxon>Liquorilactobacillus</taxon>
    </lineage>
</organism>
<feature type="domain" description="FAD/NAD(P)-binding" evidence="6">
    <location>
        <begin position="6"/>
        <end position="326"/>
    </location>
</feature>
<accession>A0A0R2CLY6</accession>
<dbReference type="InterPro" id="IPR023753">
    <property type="entry name" value="FAD/NAD-binding_dom"/>
</dbReference>
<dbReference type="Pfam" id="PF07992">
    <property type="entry name" value="Pyr_redox_2"/>
    <property type="match status" value="1"/>
</dbReference>
<dbReference type="AlphaFoldDB" id="A0A0R2CLY6"/>
<dbReference type="GO" id="GO:0003955">
    <property type="term" value="F:NAD(P)H dehydrogenase (quinone) activity"/>
    <property type="evidence" value="ECO:0007669"/>
    <property type="project" value="TreeGrafter"/>
</dbReference>
<evidence type="ECO:0000313" key="7">
    <source>
        <dbReference type="EMBL" id="KRM89308.1"/>
    </source>
</evidence>
<dbReference type="InterPro" id="IPR051169">
    <property type="entry name" value="NADH-Q_oxidoreductase"/>
</dbReference>
<comment type="caution">
    <text evidence="7">The sequence shown here is derived from an EMBL/GenBank/DDBJ whole genome shotgun (WGS) entry which is preliminary data.</text>
</comment>
<evidence type="ECO:0000256" key="3">
    <source>
        <dbReference type="ARBA" id="ARBA00022630"/>
    </source>
</evidence>
<evidence type="ECO:0000256" key="4">
    <source>
        <dbReference type="ARBA" id="ARBA00022827"/>
    </source>
</evidence>
<protein>
    <submittedName>
        <fullName evidence="7">Pyridine nucleotide-disulfide family oxidoreductase</fullName>
    </submittedName>
</protein>
<dbReference type="SUPFAM" id="SSF51905">
    <property type="entry name" value="FAD/NAD(P)-binding domain"/>
    <property type="match status" value="2"/>
</dbReference>
<proteinExistence type="inferred from homology"/>
<dbReference type="eggNOG" id="COG1252">
    <property type="taxonomic scope" value="Bacteria"/>
</dbReference>
<reference evidence="7 8" key="1">
    <citation type="journal article" date="2015" name="Genome Announc.">
        <title>Expanding the biotechnology potential of lactobacilli through comparative genomics of 213 strains and associated genera.</title>
        <authorList>
            <person name="Sun Z."/>
            <person name="Harris H.M."/>
            <person name="McCann A."/>
            <person name="Guo C."/>
            <person name="Argimon S."/>
            <person name="Zhang W."/>
            <person name="Yang X."/>
            <person name="Jeffery I.B."/>
            <person name="Cooney J.C."/>
            <person name="Kagawa T.F."/>
            <person name="Liu W."/>
            <person name="Song Y."/>
            <person name="Salvetti E."/>
            <person name="Wrobel A."/>
            <person name="Rasinkangas P."/>
            <person name="Parkhill J."/>
            <person name="Rea M.C."/>
            <person name="O'Sullivan O."/>
            <person name="Ritari J."/>
            <person name="Douillard F.P."/>
            <person name="Paul Ross R."/>
            <person name="Yang R."/>
            <person name="Briner A.E."/>
            <person name="Felis G.E."/>
            <person name="de Vos W.M."/>
            <person name="Barrangou R."/>
            <person name="Klaenhammer T.R."/>
            <person name="Caufield P.W."/>
            <person name="Cui Y."/>
            <person name="Zhang H."/>
            <person name="O'Toole P.W."/>
        </authorList>
    </citation>
    <scope>NUCLEOTIDE SEQUENCE [LARGE SCALE GENOMIC DNA]</scope>
    <source>
        <strain evidence="7 8">DSM 20605</strain>
    </source>
</reference>
<comment type="similarity">
    <text evidence="2">Belongs to the NADH dehydrogenase family.</text>
</comment>
<gene>
    <name evidence="7" type="ORF">FD21_GL001880</name>
</gene>
<comment type="cofactor">
    <cofactor evidence="1">
        <name>FAD</name>
        <dbReference type="ChEBI" id="CHEBI:57692"/>
    </cofactor>
</comment>
<dbReference type="PRINTS" id="PR00368">
    <property type="entry name" value="FADPNR"/>
</dbReference>
<dbReference type="Gene3D" id="3.50.50.100">
    <property type="match status" value="1"/>
</dbReference>
<keyword evidence="3" id="KW-0285">Flavoprotein</keyword>
<dbReference type="EMBL" id="AYYX01000007">
    <property type="protein sequence ID" value="KRM89308.1"/>
    <property type="molecule type" value="Genomic_DNA"/>
</dbReference>
<dbReference type="PATRIC" id="fig|1133569.4.peg.2035"/>
<dbReference type="Proteomes" id="UP000051576">
    <property type="component" value="Unassembled WGS sequence"/>
</dbReference>
<evidence type="ECO:0000259" key="6">
    <source>
        <dbReference type="Pfam" id="PF07992"/>
    </source>
</evidence>
<dbReference type="GO" id="GO:0019646">
    <property type="term" value="P:aerobic electron transport chain"/>
    <property type="evidence" value="ECO:0007669"/>
    <property type="project" value="TreeGrafter"/>
</dbReference>
<keyword evidence="5" id="KW-0560">Oxidoreductase</keyword>
<keyword evidence="4" id="KW-0274">FAD</keyword>
<keyword evidence="8" id="KW-1185">Reference proteome</keyword>
<dbReference type="PRINTS" id="PR00411">
    <property type="entry name" value="PNDRDTASEI"/>
</dbReference>
<evidence type="ECO:0000313" key="8">
    <source>
        <dbReference type="Proteomes" id="UP000051576"/>
    </source>
</evidence>
<dbReference type="InterPro" id="IPR036188">
    <property type="entry name" value="FAD/NAD-bd_sf"/>
</dbReference>
<dbReference type="STRING" id="1133569.FD21_GL001880"/>
<sequence>MDKLKEVVILGAGYAGLRALHRLQAQSNSSFHITLVDRNDYHYEATDLHEVAAGTQTREKITYAIKDVINPSVTTFIQATVEKINRDRQEIDLKNGQKLHYDYLIVSLGFRSESFGIPGVEEHALEMVDVETAEKVYQHLVSQMKDYTHTHNPASLRVVVCGAGFTGIELLGALCDARRHLASIAGVEPQELEFYCVEAVTRLLPMFDEELADYGISHLKNWGVKFLTGKPIKAIKPDTVVYQEDKETGTTKNLTAKTIIWTTGVSGSRVMEVSGFKQRRGRVMVADDLTDPEYSNVYIIGDVSAVMNAQNNRPYPTTAQIALKMGDQAAKNLLAQLKGEKGDKFTFESAGSVASIGNTHAFGLVGKTAIKGYPASFVKKAIMDKSLLATGGLKEMFAKGRFDLYH</sequence>